<protein>
    <submittedName>
        <fullName evidence="1">Uncharacterized protein</fullName>
    </submittedName>
</protein>
<evidence type="ECO:0000313" key="2">
    <source>
        <dbReference type="Proteomes" id="UP000236630"/>
    </source>
</evidence>
<dbReference type="AlphaFoldDB" id="A0A2H5PDP9"/>
<evidence type="ECO:0000313" key="1">
    <source>
        <dbReference type="EMBL" id="GAY50474.1"/>
    </source>
</evidence>
<proteinExistence type="predicted"/>
<reference evidence="1 2" key="1">
    <citation type="journal article" date="2017" name="Front. Genet.">
        <title>Draft sequencing of the heterozygous diploid genome of Satsuma (Citrus unshiu Marc.) using a hybrid assembly approach.</title>
        <authorList>
            <person name="Shimizu T."/>
            <person name="Tanizawa Y."/>
            <person name="Mochizuki T."/>
            <person name="Nagasaki H."/>
            <person name="Yoshioka T."/>
            <person name="Toyoda A."/>
            <person name="Fujiyama A."/>
            <person name="Kaminuma E."/>
            <person name="Nakamura Y."/>
        </authorList>
    </citation>
    <scope>NUCLEOTIDE SEQUENCE [LARGE SCALE GENOMIC DNA]</scope>
    <source>
        <strain evidence="2">cv. Miyagawa wase</strain>
    </source>
</reference>
<name>A0A2H5PDP9_CITUN</name>
<dbReference type="Proteomes" id="UP000236630">
    <property type="component" value="Unassembled WGS sequence"/>
</dbReference>
<keyword evidence="2" id="KW-1185">Reference proteome</keyword>
<sequence>MVDVPAISVEAPNKVSRTLHASHHRIIFQPNPRNCSSRVKTALLFNSRVKPCYYSSACQNRGLLTDDVANPERQKLFLIRWPMIYSMYL</sequence>
<dbReference type="EMBL" id="BDQV01000063">
    <property type="protein sequence ID" value="GAY50474.1"/>
    <property type="molecule type" value="Genomic_DNA"/>
</dbReference>
<accession>A0A2H5PDP9</accession>
<gene>
    <name evidence="1" type="ORF">CUMW_126970</name>
</gene>
<organism evidence="1 2">
    <name type="scientific">Citrus unshiu</name>
    <name type="common">Satsuma mandarin</name>
    <name type="synonym">Citrus nobilis var. unshiu</name>
    <dbReference type="NCBI Taxonomy" id="55188"/>
    <lineage>
        <taxon>Eukaryota</taxon>
        <taxon>Viridiplantae</taxon>
        <taxon>Streptophyta</taxon>
        <taxon>Embryophyta</taxon>
        <taxon>Tracheophyta</taxon>
        <taxon>Spermatophyta</taxon>
        <taxon>Magnoliopsida</taxon>
        <taxon>eudicotyledons</taxon>
        <taxon>Gunneridae</taxon>
        <taxon>Pentapetalae</taxon>
        <taxon>rosids</taxon>
        <taxon>malvids</taxon>
        <taxon>Sapindales</taxon>
        <taxon>Rutaceae</taxon>
        <taxon>Aurantioideae</taxon>
        <taxon>Citrus</taxon>
    </lineage>
</organism>
<comment type="caution">
    <text evidence="1">The sequence shown here is derived from an EMBL/GenBank/DDBJ whole genome shotgun (WGS) entry which is preliminary data.</text>
</comment>